<protein>
    <submittedName>
        <fullName evidence="1">Uncharacterized protein</fullName>
    </submittedName>
</protein>
<dbReference type="EMBL" id="JAVRFL010000058">
    <property type="protein sequence ID" value="MDT0533208.1"/>
    <property type="molecule type" value="Genomic_DNA"/>
</dbReference>
<accession>A0ABU2X4T0</accession>
<evidence type="ECO:0000313" key="2">
    <source>
        <dbReference type="Proteomes" id="UP001180973"/>
    </source>
</evidence>
<gene>
    <name evidence="1" type="ORF">RM555_29890</name>
</gene>
<keyword evidence="2" id="KW-1185">Reference proteome</keyword>
<organism evidence="1 2">
    <name type="scientific">Micromonospora reichwaldensis</name>
    <dbReference type="NCBI Taxonomy" id="3075516"/>
    <lineage>
        <taxon>Bacteria</taxon>
        <taxon>Bacillati</taxon>
        <taxon>Actinomycetota</taxon>
        <taxon>Actinomycetes</taxon>
        <taxon>Micromonosporales</taxon>
        <taxon>Micromonosporaceae</taxon>
        <taxon>Micromonospora</taxon>
    </lineage>
</organism>
<proteinExistence type="predicted"/>
<reference evidence="1" key="1">
    <citation type="submission" date="2023-09" db="EMBL/GenBank/DDBJ databases">
        <title>30 novel species of actinomycetes from the DSMZ collection.</title>
        <authorList>
            <person name="Nouioui I."/>
        </authorList>
    </citation>
    <scope>NUCLEOTIDE SEQUENCE</scope>
    <source>
        <strain evidence="1">DSM 115977</strain>
    </source>
</reference>
<name>A0ABU2X4T0_9ACTN</name>
<comment type="caution">
    <text evidence="1">The sequence shown here is derived from an EMBL/GenBank/DDBJ whole genome shotgun (WGS) entry which is preliminary data.</text>
</comment>
<sequence>MLTSPVRLLALVDAGGPSLVDLLRVLPGLASVDPVGLSLPVGPPEGLGRRLTPDPEEAPEFLAALREDRLAQWAARHPERVNRTR</sequence>
<evidence type="ECO:0000313" key="1">
    <source>
        <dbReference type="EMBL" id="MDT0533208.1"/>
    </source>
</evidence>
<dbReference type="Proteomes" id="UP001180973">
    <property type="component" value="Unassembled WGS sequence"/>
</dbReference>
<dbReference type="RefSeq" id="WP_311414847.1">
    <property type="nucleotide sequence ID" value="NZ_JAVRFL010000058.1"/>
</dbReference>